<proteinExistence type="predicted"/>
<dbReference type="InterPro" id="IPR036865">
    <property type="entry name" value="CRAL-TRIO_dom_sf"/>
</dbReference>
<evidence type="ECO:0000313" key="3">
    <source>
        <dbReference type="EMBL" id="PVD32253.1"/>
    </source>
</evidence>
<dbReference type="GO" id="GO:1902936">
    <property type="term" value="F:phosphatidylinositol bisphosphate binding"/>
    <property type="evidence" value="ECO:0007669"/>
    <property type="project" value="TreeGrafter"/>
</dbReference>
<reference evidence="3 4" key="1">
    <citation type="submission" date="2018-04" db="EMBL/GenBank/DDBJ databases">
        <title>The genome of golden apple snail Pomacea canaliculata provides insight into stress tolerance and invasive adaptation.</title>
        <authorList>
            <person name="Liu C."/>
            <person name="Liu B."/>
            <person name="Ren Y."/>
            <person name="Zhang Y."/>
            <person name="Wang H."/>
            <person name="Li S."/>
            <person name="Jiang F."/>
            <person name="Yin L."/>
            <person name="Zhang G."/>
            <person name="Qian W."/>
            <person name="Fan W."/>
        </authorList>
    </citation>
    <scope>NUCLEOTIDE SEQUENCE [LARGE SCALE GENOMIC DNA]</scope>
    <source>
        <strain evidence="3">SZHN2017</strain>
        <tissue evidence="3">Muscle</tissue>
    </source>
</reference>
<dbReference type="CDD" id="cd00170">
    <property type="entry name" value="SEC14"/>
    <property type="match status" value="1"/>
</dbReference>
<dbReference type="PANTHER" id="PTHR10174:SF208">
    <property type="entry name" value="CRAL-TRIO DOMAIN-CONTAINING PROTEIN DDB_G0278031"/>
    <property type="match status" value="1"/>
</dbReference>
<dbReference type="SUPFAM" id="SSF52087">
    <property type="entry name" value="CRAL/TRIO domain"/>
    <property type="match status" value="1"/>
</dbReference>
<dbReference type="PRINTS" id="PR00180">
    <property type="entry name" value="CRETINALDHBP"/>
</dbReference>
<dbReference type="SUPFAM" id="SSF46938">
    <property type="entry name" value="CRAL/TRIO N-terminal domain"/>
    <property type="match status" value="1"/>
</dbReference>
<dbReference type="Pfam" id="PF03765">
    <property type="entry name" value="CRAL_TRIO_N"/>
    <property type="match status" value="1"/>
</dbReference>
<keyword evidence="4" id="KW-1185">Reference proteome</keyword>
<dbReference type="Proteomes" id="UP000245119">
    <property type="component" value="Linkage Group LG4"/>
</dbReference>
<dbReference type="Gene3D" id="1.10.8.20">
    <property type="entry name" value="N-terminal domain of phosphatidylinositol transfer protein sec14p"/>
    <property type="match status" value="1"/>
</dbReference>
<evidence type="ECO:0000313" key="4">
    <source>
        <dbReference type="Proteomes" id="UP000245119"/>
    </source>
</evidence>
<dbReference type="InterPro" id="IPR011074">
    <property type="entry name" value="CRAL/TRIO_N_dom"/>
</dbReference>
<gene>
    <name evidence="3" type="ORF">C0Q70_07686</name>
</gene>
<sequence>MAEYGWGIAEPLAARARAELNEIPENMPAALAAVRSQMASRPDIEFLRSDDAFLLRFLRARKFNSEEAFRLFARYFEYRQTNKNLFKKFQASEPGIKDALLDGLPGVLPGTDHRGRRIIVLYSANWDNTRYGLAAIYRAILLTLEKLIDDESTQINGFLVIVDWSEFTFKQSSWLNPRILKLMIEGLQDCFPARFTAIHFVNQPWYIEAIFKMLRPFLKEKNRNKIIMHGINLTTLHQQVRKEALPAELGGTQAPYNNKSWAQTLLGDETFSFGDQHIYWPSRTPPPHKPPTSRSETFPMDQFSHRDNDQTQKGTYLDEEFFLID</sequence>
<feature type="domain" description="CRAL-TRIO" evidence="2">
    <location>
        <begin position="96"/>
        <end position="257"/>
    </location>
</feature>
<comment type="caution">
    <text evidence="3">The sequence shown here is derived from an EMBL/GenBank/DDBJ whole genome shotgun (WGS) entry which is preliminary data.</text>
</comment>
<dbReference type="AlphaFoldDB" id="A0A2T7PFQ1"/>
<dbReference type="InterPro" id="IPR036273">
    <property type="entry name" value="CRAL/TRIO_N_dom_sf"/>
</dbReference>
<evidence type="ECO:0000256" key="1">
    <source>
        <dbReference type="SAM" id="MobiDB-lite"/>
    </source>
</evidence>
<name>A0A2T7PFQ1_POMCA</name>
<organism evidence="3 4">
    <name type="scientific">Pomacea canaliculata</name>
    <name type="common">Golden apple snail</name>
    <dbReference type="NCBI Taxonomy" id="400727"/>
    <lineage>
        <taxon>Eukaryota</taxon>
        <taxon>Metazoa</taxon>
        <taxon>Spiralia</taxon>
        <taxon>Lophotrochozoa</taxon>
        <taxon>Mollusca</taxon>
        <taxon>Gastropoda</taxon>
        <taxon>Caenogastropoda</taxon>
        <taxon>Architaenioglossa</taxon>
        <taxon>Ampullarioidea</taxon>
        <taxon>Ampullariidae</taxon>
        <taxon>Pomacea</taxon>
    </lineage>
</organism>
<dbReference type="EMBL" id="PZQS01000004">
    <property type="protein sequence ID" value="PVD32253.1"/>
    <property type="molecule type" value="Genomic_DNA"/>
</dbReference>
<accession>A0A2T7PFQ1</accession>
<dbReference type="Gene3D" id="3.40.525.10">
    <property type="entry name" value="CRAL-TRIO lipid binding domain"/>
    <property type="match status" value="1"/>
</dbReference>
<protein>
    <recommendedName>
        <fullName evidence="2">CRAL-TRIO domain-containing protein</fullName>
    </recommendedName>
</protein>
<dbReference type="Pfam" id="PF00650">
    <property type="entry name" value="CRAL_TRIO"/>
    <property type="match status" value="1"/>
</dbReference>
<feature type="region of interest" description="Disordered" evidence="1">
    <location>
        <begin position="282"/>
        <end position="311"/>
    </location>
</feature>
<dbReference type="PANTHER" id="PTHR10174">
    <property type="entry name" value="ALPHA-TOCOPHEROL TRANSFER PROTEIN-RELATED"/>
    <property type="match status" value="1"/>
</dbReference>
<dbReference type="Gene3D" id="1.20.5.1200">
    <property type="entry name" value="Alpha-tocopherol transfer"/>
    <property type="match status" value="1"/>
</dbReference>
<dbReference type="GO" id="GO:0016020">
    <property type="term" value="C:membrane"/>
    <property type="evidence" value="ECO:0007669"/>
    <property type="project" value="TreeGrafter"/>
</dbReference>
<evidence type="ECO:0000259" key="2">
    <source>
        <dbReference type="PROSITE" id="PS50191"/>
    </source>
</evidence>
<dbReference type="SMART" id="SM01100">
    <property type="entry name" value="CRAL_TRIO_N"/>
    <property type="match status" value="1"/>
</dbReference>
<dbReference type="OrthoDB" id="7837562at2759"/>
<dbReference type="SMART" id="SM00516">
    <property type="entry name" value="SEC14"/>
    <property type="match status" value="1"/>
</dbReference>
<dbReference type="PROSITE" id="PS50191">
    <property type="entry name" value="CRAL_TRIO"/>
    <property type="match status" value="1"/>
</dbReference>
<dbReference type="InterPro" id="IPR001251">
    <property type="entry name" value="CRAL-TRIO_dom"/>
</dbReference>